<dbReference type="PROSITE" id="PS50043">
    <property type="entry name" value="HTH_LUXR_2"/>
    <property type="match status" value="1"/>
</dbReference>
<dbReference type="InterPro" id="IPR039420">
    <property type="entry name" value="WalR-like"/>
</dbReference>
<dbReference type="SUPFAM" id="SSF52172">
    <property type="entry name" value="CheY-like"/>
    <property type="match status" value="1"/>
</dbReference>
<evidence type="ECO:0000256" key="4">
    <source>
        <dbReference type="SAM" id="MobiDB-lite"/>
    </source>
</evidence>
<evidence type="ECO:0000256" key="3">
    <source>
        <dbReference type="PROSITE-ProRule" id="PRU00169"/>
    </source>
</evidence>
<dbReference type="PANTHER" id="PTHR43214">
    <property type="entry name" value="TWO-COMPONENT RESPONSE REGULATOR"/>
    <property type="match status" value="1"/>
</dbReference>
<protein>
    <submittedName>
        <fullName evidence="7">Putative Transcriptional regulatory protein DevR (DosR)</fullName>
    </submittedName>
</protein>
<dbReference type="RefSeq" id="WP_062481525.1">
    <property type="nucleotide sequence ID" value="NZ_LN885086.1"/>
</dbReference>
<dbReference type="Pfam" id="PF00072">
    <property type="entry name" value="Response_reg"/>
    <property type="match status" value="1"/>
</dbReference>
<proteinExistence type="predicted"/>
<dbReference type="GO" id="GO:0006355">
    <property type="term" value="P:regulation of DNA-templated transcription"/>
    <property type="evidence" value="ECO:0007669"/>
    <property type="project" value="InterPro"/>
</dbReference>
<dbReference type="SUPFAM" id="SSF46894">
    <property type="entry name" value="C-terminal effector domain of the bipartite response regulators"/>
    <property type="match status" value="1"/>
</dbReference>
<dbReference type="EMBL" id="LN885086">
    <property type="protein sequence ID" value="CUQ64981.1"/>
    <property type="molecule type" value="Genomic_DNA"/>
</dbReference>
<dbReference type="AlphaFoldDB" id="A0A0S4KM51"/>
<dbReference type="CDD" id="cd17535">
    <property type="entry name" value="REC_NarL-like"/>
    <property type="match status" value="1"/>
</dbReference>
<dbReference type="SMART" id="SM00421">
    <property type="entry name" value="HTH_LUXR"/>
    <property type="match status" value="1"/>
</dbReference>
<keyword evidence="2" id="KW-0238">DNA-binding</keyword>
<dbReference type="InterPro" id="IPR011006">
    <property type="entry name" value="CheY-like_superfamily"/>
</dbReference>
<evidence type="ECO:0000313" key="7">
    <source>
        <dbReference type="EMBL" id="CUQ64981.1"/>
    </source>
</evidence>
<keyword evidence="8" id="KW-1185">Reference proteome</keyword>
<dbReference type="InterPro" id="IPR001789">
    <property type="entry name" value="Sig_transdc_resp-reg_receiver"/>
</dbReference>
<dbReference type="GO" id="GO:0003677">
    <property type="term" value="F:DNA binding"/>
    <property type="evidence" value="ECO:0007669"/>
    <property type="project" value="UniProtKB-KW"/>
</dbReference>
<dbReference type="Gene3D" id="3.40.50.2300">
    <property type="match status" value="1"/>
</dbReference>
<dbReference type="KEGG" id="nio:NITINOP_0004"/>
<dbReference type="PROSITE" id="PS00622">
    <property type="entry name" value="HTH_LUXR_1"/>
    <property type="match status" value="1"/>
</dbReference>
<evidence type="ECO:0000313" key="8">
    <source>
        <dbReference type="Proteomes" id="UP000066284"/>
    </source>
</evidence>
<feature type="compositionally biased region" description="Basic and acidic residues" evidence="4">
    <location>
        <begin position="1"/>
        <end position="11"/>
    </location>
</feature>
<dbReference type="InterPro" id="IPR016032">
    <property type="entry name" value="Sig_transdc_resp-reg_C-effctor"/>
</dbReference>
<dbReference type="STRING" id="1715989.NITINOP_0004"/>
<organism evidence="7 8">
    <name type="scientific">Candidatus Nitrospira inopinata</name>
    <dbReference type="NCBI Taxonomy" id="1715989"/>
    <lineage>
        <taxon>Bacteria</taxon>
        <taxon>Pseudomonadati</taxon>
        <taxon>Nitrospirota</taxon>
        <taxon>Nitrospiria</taxon>
        <taxon>Nitrospirales</taxon>
        <taxon>Nitrospiraceae</taxon>
        <taxon>Nitrospira</taxon>
    </lineage>
</organism>
<dbReference type="Pfam" id="PF00196">
    <property type="entry name" value="GerE"/>
    <property type="match status" value="1"/>
</dbReference>
<feature type="modified residue" description="4-aspartylphosphate" evidence="3">
    <location>
        <position position="78"/>
    </location>
</feature>
<sequence>MPRHACHDVSRKVSTRKTGTANPPHVRILLADPHDITLAGARQVLERVPRFKVIGQATTAAAAMSAIERQTVDLAILDVRLDGGNGIDVCRRIRSVFPRTQVLLLIDSIDEESFVSALQAGTAGILVKSVGGAGLVRAIEAVCDGHIVFDRSIFLHFAPQLCTQAAGKQGSARADLSVQEQRVMALVTEGKTNKEIAVALGLSDKTVKNYLYRVYDKLQVTRRAQATKTFIERTRAAGAFGVTDFGCPFLSPRSPSTLSQN</sequence>
<dbReference type="PRINTS" id="PR00038">
    <property type="entry name" value="HTHLUXR"/>
</dbReference>
<feature type="region of interest" description="Disordered" evidence="4">
    <location>
        <begin position="1"/>
        <end position="22"/>
    </location>
</feature>
<feature type="domain" description="Response regulatory" evidence="6">
    <location>
        <begin position="27"/>
        <end position="143"/>
    </location>
</feature>
<feature type="domain" description="HTH luxR-type" evidence="5">
    <location>
        <begin position="169"/>
        <end position="234"/>
    </location>
</feature>
<reference evidence="8" key="1">
    <citation type="submission" date="2015-09" db="EMBL/GenBank/DDBJ databases">
        <authorList>
            <person name="Daims H."/>
        </authorList>
    </citation>
    <scope>NUCLEOTIDE SEQUENCE [LARGE SCALE GENOMIC DNA]</scope>
</reference>
<dbReference type="InterPro" id="IPR000792">
    <property type="entry name" value="Tscrpt_reg_LuxR_C"/>
</dbReference>
<accession>A0A0S4KM51</accession>
<dbReference type="PROSITE" id="PS50110">
    <property type="entry name" value="RESPONSE_REGULATORY"/>
    <property type="match status" value="1"/>
</dbReference>
<dbReference type="PANTHER" id="PTHR43214:SF43">
    <property type="entry name" value="TWO-COMPONENT RESPONSE REGULATOR"/>
    <property type="match status" value="1"/>
</dbReference>
<dbReference type="Proteomes" id="UP000066284">
    <property type="component" value="Chromosome 1"/>
</dbReference>
<evidence type="ECO:0000259" key="5">
    <source>
        <dbReference type="PROSITE" id="PS50043"/>
    </source>
</evidence>
<name>A0A0S4KM51_9BACT</name>
<evidence type="ECO:0000259" key="6">
    <source>
        <dbReference type="PROSITE" id="PS50110"/>
    </source>
</evidence>
<evidence type="ECO:0000256" key="1">
    <source>
        <dbReference type="ARBA" id="ARBA00022553"/>
    </source>
</evidence>
<dbReference type="InterPro" id="IPR058245">
    <property type="entry name" value="NreC/VraR/RcsB-like_REC"/>
</dbReference>
<dbReference type="GO" id="GO:0000160">
    <property type="term" value="P:phosphorelay signal transduction system"/>
    <property type="evidence" value="ECO:0007669"/>
    <property type="project" value="InterPro"/>
</dbReference>
<keyword evidence="1 3" id="KW-0597">Phosphoprotein</keyword>
<dbReference type="SMART" id="SM00448">
    <property type="entry name" value="REC"/>
    <property type="match status" value="1"/>
</dbReference>
<evidence type="ECO:0000256" key="2">
    <source>
        <dbReference type="ARBA" id="ARBA00023125"/>
    </source>
</evidence>
<gene>
    <name evidence="7" type="ORF">NITINOP_0004</name>
</gene>
<dbReference type="CDD" id="cd06170">
    <property type="entry name" value="LuxR_C_like"/>
    <property type="match status" value="1"/>
</dbReference>